<comment type="subcellular location">
    <subcellularLocation>
        <location evidence="1">Membrane</location>
    </subcellularLocation>
</comment>
<keyword evidence="3" id="KW-0808">Transferase</keyword>
<feature type="compositionally biased region" description="Basic residues" evidence="8">
    <location>
        <begin position="133"/>
        <end position="142"/>
    </location>
</feature>
<dbReference type="OrthoDB" id="2849215at2759"/>
<dbReference type="RefSeq" id="XP_041555369.1">
    <property type="nucleotide sequence ID" value="XM_041702601.1"/>
</dbReference>
<keyword evidence="2" id="KW-0328">Glycosyltransferase</keyword>
<evidence type="ECO:0000256" key="3">
    <source>
        <dbReference type="ARBA" id="ARBA00022679"/>
    </source>
</evidence>
<gene>
    <name evidence="10" type="ORF">APUU_31400S</name>
</gene>
<evidence type="ECO:0000256" key="8">
    <source>
        <dbReference type="SAM" id="MobiDB-lite"/>
    </source>
</evidence>
<evidence type="ECO:0000256" key="6">
    <source>
        <dbReference type="ARBA" id="ARBA00023136"/>
    </source>
</evidence>
<evidence type="ECO:0000256" key="4">
    <source>
        <dbReference type="ARBA" id="ARBA00022692"/>
    </source>
</evidence>
<evidence type="ECO:0000256" key="2">
    <source>
        <dbReference type="ARBA" id="ARBA00022676"/>
    </source>
</evidence>
<keyword evidence="7" id="KW-0325">Glycoprotein</keyword>
<dbReference type="PANTHER" id="PTHR47844:SF1">
    <property type="entry name" value="EXOSTOSIN-LIKE 2"/>
    <property type="match status" value="1"/>
</dbReference>
<keyword evidence="6 9" id="KW-0472">Membrane</keyword>
<dbReference type="EMBL" id="AP024445">
    <property type="protein sequence ID" value="BCS23175.1"/>
    <property type="molecule type" value="Genomic_DNA"/>
</dbReference>
<evidence type="ECO:0000256" key="1">
    <source>
        <dbReference type="ARBA" id="ARBA00004370"/>
    </source>
</evidence>
<evidence type="ECO:0000256" key="7">
    <source>
        <dbReference type="ARBA" id="ARBA00023180"/>
    </source>
</evidence>
<name>A0A7R7XKR9_9EURO</name>
<dbReference type="GO" id="GO:0016757">
    <property type="term" value="F:glycosyltransferase activity"/>
    <property type="evidence" value="ECO:0007669"/>
    <property type="project" value="UniProtKB-KW"/>
</dbReference>
<evidence type="ECO:0000256" key="5">
    <source>
        <dbReference type="ARBA" id="ARBA00022989"/>
    </source>
</evidence>
<dbReference type="KEGG" id="apuu:APUU_31400S"/>
<dbReference type="GO" id="GO:0016020">
    <property type="term" value="C:membrane"/>
    <property type="evidence" value="ECO:0007669"/>
    <property type="project" value="UniProtKB-SubCell"/>
</dbReference>
<dbReference type="PANTHER" id="PTHR47844">
    <property type="entry name" value="SYNTHASE CPS1, PUTATIVE (AFU_ORTHOLOGUE AFUA_7G02500)-RELATED"/>
    <property type="match status" value="1"/>
</dbReference>
<protein>
    <submittedName>
        <fullName evidence="10">Uncharacterized protein</fullName>
    </submittedName>
</protein>
<keyword evidence="4 9" id="KW-0812">Transmembrane</keyword>
<dbReference type="AlphaFoldDB" id="A0A7R7XKR9"/>
<dbReference type="GeneID" id="64973180"/>
<accession>A0A7R7XKR9</accession>
<evidence type="ECO:0000313" key="10">
    <source>
        <dbReference type="EMBL" id="BCS23175.1"/>
    </source>
</evidence>
<feature type="transmembrane region" description="Helical" evidence="9">
    <location>
        <begin position="20"/>
        <end position="40"/>
    </location>
</feature>
<evidence type="ECO:0000256" key="9">
    <source>
        <dbReference type="SAM" id="Phobius"/>
    </source>
</evidence>
<reference evidence="10" key="1">
    <citation type="submission" date="2021-01" db="EMBL/GenBank/DDBJ databases">
        <authorList>
            <consortium name="Aspergillus puulaauensis MK2 genome sequencing consortium"/>
            <person name="Kazuki M."/>
            <person name="Futagami T."/>
        </authorList>
    </citation>
    <scope>NUCLEOTIDE SEQUENCE</scope>
    <source>
        <strain evidence="10">MK2</strain>
    </source>
</reference>
<dbReference type="InterPro" id="IPR052427">
    <property type="entry name" value="Glycosyltrans_GT2/GT47"/>
</dbReference>
<organism evidence="10 11">
    <name type="scientific">Aspergillus puulaauensis</name>
    <dbReference type="NCBI Taxonomy" id="1220207"/>
    <lineage>
        <taxon>Eukaryota</taxon>
        <taxon>Fungi</taxon>
        <taxon>Dikarya</taxon>
        <taxon>Ascomycota</taxon>
        <taxon>Pezizomycotina</taxon>
        <taxon>Eurotiomycetes</taxon>
        <taxon>Eurotiomycetidae</taxon>
        <taxon>Eurotiales</taxon>
        <taxon>Aspergillaceae</taxon>
        <taxon>Aspergillus</taxon>
    </lineage>
</organism>
<keyword evidence="5 9" id="KW-1133">Transmembrane helix</keyword>
<feature type="region of interest" description="Disordered" evidence="8">
    <location>
        <begin position="56"/>
        <end position="142"/>
    </location>
</feature>
<feature type="compositionally biased region" description="Basic and acidic residues" evidence="8">
    <location>
        <begin position="58"/>
        <end position="68"/>
    </location>
</feature>
<dbReference type="Proteomes" id="UP000654913">
    <property type="component" value="Chromosome 3"/>
</dbReference>
<proteinExistence type="predicted"/>
<evidence type="ECO:0000313" key="11">
    <source>
        <dbReference type="Proteomes" id="UP000654913"/>
    </source>
</evidence>
<sequence>MVKLTPYFLREPQDLIMLPGYFLFAYFHSLIKLYAGLTFWETNWSGRNLDAINTDASVQDKRVSEKKSKPAIRSPRFERKLPFSPDTPIPSIESDADTMATPVSGRASTRKVEAAGVGNGSSGVTRGTAGPARRGRGRPRKS</sequence>
<reference evidence="10" key="2">
    <citation type="submission" date="2021-02" db="EMBL/GenBank/DDBJ databases">
        <title>Aspergillus puulaauensis MK2 genome sequence.</title>
        <authorList>
            <person name="Futagami T."/>
            <person name="Mori K."/>
            <person name="Kadooka C."/>
            <person name="Tanaka T."/>
        </authorList>
    </citation>
    <scope>NUCLEOTIDE SEQUENCE</scope>
    <source>
        <strain evidence="10">MK2</strain>
    </source>
</reference>
<keyword evidence="11" id="KW-1185">Reference proteome</keyword>